<evidence type="ECO:0000313" key="3">
    <source>
        <dbReference type="Proteomes" id="UP001268819"/>
    </source>
</evidence>
<name>A0ABU1PPK8_9PSEU</name>
<evidence type="ECO:0000259" key="1">
    <source>
        <dbReference type="Pfam" id="PF19291"/>
    </source>
</evidence>
<dbReference type="EMBL" id="JAVDSG010000001">
    <property type="protein sequence ID" value="MDR6592511.1"/>
    <property type="molecule type" value="Genomic_DNA"/>
</dbReference>
<comment type="caution">
    <text evidence="2">The sequence shown here is derived from an EMBL/GenBank/DDBJ whole genome shotgun (WGS) entry which is preliminary data.</text>
</comment>
<gene>
    <name evidence="2" type="ORF">J2S66_000895</name>
</gene>
<organism evidence="2 3">
    <name type="scientific">Saccharothrix longispora</name>
    <dbReference type="NCBI Taxonomy" id="33920"/>
    <lineage>
        <taxon>Bacteria</taxon>
        <taxon>Bacillati</taxon>
        <taxon>Actinomycetota</taxon>
        <taxon>Actinomycetes</taxon>
        <taxon>Pseudonocardiales</taxon>
        <taxon>Pseudonocardiaceae</taxon>
        <taxon>Saccharothrix</taxon>
    </lineage>
</organism>
<keyword evidence="3" id="KW-1185">Reference proteome</keyword>
<dbReference type="Proteomes" id="UP001268819">
    <property type="component" value="Unassembled WGS sequence"/>
</dbReference>
<protein>
    <recommendedName>
        <fullName evidence="1">Trehalase-like N-terminal domain-containing protein</fullName>
    </recommendedName>
</protein>
<feature type="domain" description="Trehalase-like N-terminal" evidence="1">
    <location>
        <begin position="1"/>
        <end position="60"/>
    </location>
</feature>
<dbReference type="InterPro" id="IPR045582">
    <property type="entry name" value="Trehalase-like_N"/>
</dbReference>
<sequence length="93" mass="10518">MVLRSPGMNWQTTFDSRQETATAVVRPREGVVILLELHCGATDLSEATSGGPERRARAHRSNWTATLRCFYDCQVVLGRGWVAVRRRKSSRLM</sequence>
<accession>A0ABU1PPK8</accession>
<dbReference type="Pfam" id="PF19291">
    <property type="entry name" value="TREH_N"/>
    <property type="match status" value="1"/>
</dbReference>
<proteinExistence type="predicted"/>
<reference evidence="2 3" key="1">
    <citation type="submission" date="2023-07" db="EMBL/GenBank/DDBJ databases">
        <title>Sequencing the genomes of 1000 actinobacteria strains.</title>
        <authorList>
            <person name="Klenk H.-P."/>
        </authorList>
    </citation>
    <scope>NUCLEOTIDE SEQUENCE [LARGE SCALE GENOMIC DNA]</scope>
    <source>
        <strain evidence="2 3">DSM 43749</strain>
    </source>
</reference>
<evidence type="ECO:0000313" key="2">
    <source>
        <dbReference type="EMBL" id="MDR6592511.1"/>
    </source>
</evidence>